<reference evidence="2" key="1">
    <citation type="submission" date="2021-01" db="EMBL/GenBank/DDBJ databases">
        <authorList>
            <person name="Lovell J.T."/>
            <person name="Bentley N."/>
            <person name="Bhattarai G."/>
            <person name="Jenkins J.W."/>
            <person name="Sreedasyam A."/>
            <person name="Alarcon Y."/>
            <person name="Bock C."/>
            <person name="Boston L."/>
            <person name="Carlson J."/>
            <person name="Cervantes K."/>
            <person name="Clermont K."/>
            <person name="Krom N."/>
            <person name="Kubenka K."/>
            <person name="Mamidi S."/>
            <person name="Mattison C."/>
            <person name="Monteros M."/>
            <person name="Pisani C."/>
            <person name="Plott C."/>
            <person name="Rajasekar S."/>
            <person name="Rhein H.S."/>
            <person name="Rohla C."/>
            <person name="Song M."/>
            <person name="Hilaire R.S."/>
            <person name="Shu S."/>
            <person name="Wells L."/>
            <person name="Wang X."/>
            <person name="Webber J."/>
            <person name="Heerema R.J."/>
            <person name="Klein P."/>
            <person name="Conner P."/>
            <person name="Grauke L."/>
            <person name="Grimwood J."/>
            <person name="Schmutz J."/>
            <person name="Randall J.J."/>
        </authorList>
    </citation>
    <scope>NUCLEOTIDE SEQUENCE</scope>
    <source>
        <tissue evidence="2">Leaf</tissue>
    </source>
</reference>
<keyword evidence="1" id="KW-1133">Transmembrane helix</keyword>
<evidence type="ECO:0000313" key="3">
    <source>
        <dbReference type="Proteomes" id="UP000811246"/>
    </source>
</evidence>
<evidence type="ECO:0000313" key="2">
    <source>
        <dbReference type="EMBL" id="KAG6714139.1"/>
    </source>
</evidence>
<proteinExistence type="predicted"/>
<dbReference type="EMBL" id="CM031829">
    <property type="protein sequence ID" value="KAG6714139.1"/>
    <property type="molecule type" value="Genomic_DNA"/>
</dbReference>
<protein>
    <submittedName>
        <fullName evidence="2">Uncharacterized protein</fullName>
    </submittedName>
</protein>
<keyword evidence="1" id="KW-0472">Membrane</keyword>
<dbReference type="Proteomes" id="UP000811246">
    <property type="component" value="Chromosome 5"/>
</dbReference>
<keyword evidence="1" id="KW-0812">Transmembrane</keyword>
<name>A0A922F125_CARIL</name>
<sequence length="132" mass="15159">MTSFLTLHFGSLLSHVALHSLSLSLSLSLSPIFFFFFSLLSREIQPKAVHLRLRGSRSDTHDRLASSSSPSVFEKAADSPTNTRHFHCFVSRKQPQTPLNPRWVSSRRRIHEAIEPYLRIDEAPFFFFSTQI</sequence>
<accession>A0A922F125</accession>
<gene>
    <name evidence="2" type="ORF">I3842_05G188400</name>
</gene>
<feature type="transmembrane region" description="Helical" evidence="1">
    <location>
        <begin position="20"/>
        <end position="40"/>
    </location>
</feature>
<dbReference type="AlphaFoldDB" id="A0A922F125"/>
<evidence type="ECO:0000256" key="1">
    <source>
        <dbReference type="SAM" id="Phobius"/>
    </source>
</evidence>
<organism evidence="2 3">
    <name type="scientific">Carya illinoinensis</name>
    <name type="common">Pecan</name>
    <dbReference type="NCBI Taxonomy" id="32201"/>
    <lineage>
        <taxon>Eukaryota</taxon>
        <taxon>Viridiplantae</taxon>
        <taxon>Streptophyta</taxon>
        <taxon>Embryophyta</taxon>
        <taxon>Tracheophyta</taxon>
        <taxon>Spermatophyta</taxon>
        <taxon>Magnoliopsida</taxon>
        <taxon>eudicotyledons</taxon>
        <taxon>Gunneridae</taxon>
        <taxon>Pentapetalae</taxon>
        <taxon>rosids</taxon>
        <taxon>fabids</taxon>
        <taxon>Fagales</taxon>
        <taxon>Juglandaceae</taxon>
        <taxon>Carya</taxon>
    </lineage>
</organism>
<comment type="caution">
    <text evidence="2">The sequence shown here is derived from an EMBL/GenBank/DDBJ whole genome shotgun (WGS) entry which is preliminary data.</text>
</comment>